<keyword evidence="2" id="KW-0677">Repeat</keyword>
<dbReference type="Pfam" id="PF00096">
    <property type="entry name" value="zf-C2H2"/>
    <property type="match status" value="2"/>
</dbReference>
<dbReference type="EMBL" id="MCGO01000050">
    <property type="protein sequence ID" value="ORY37497.1"/>
    <property type="molecule type" value="Genomic_DNA"/>
</dbReference>
<keyword evidence="4" id="KW-0862">Zinc</keyword>
<accession>A0A1Y2BS81</accession>
<evidence type="ECO:0000256" key="4">
    <source>
        <dbReference type="ARBA" id="ARBA00022833"/>
    </source>
</evidence>
<name>A0A1Y2BS81_9FUNG</name>
<protein>
    <recommendedName>
        <fullName evidence="6">C2H2-type domain-containing protein</fullName>
    </recommendedName>
</protein>
<dbReference type="InterPro" id="IPR013087">
    <property type="entry name" value="Znf_C2H2_type"/>
</dbReference>
<evidence type="ECO:0000313" key="7">
    <source>
        <dbReference type="EMBL" id="ORY37497.1"/>
    </source>
</evidence>
<dbReference type="OrthoDB" id="6365676at2759"/>
<evidence type="ECO:0000256" key="5">
    <source>
        <dbReference type="PROSITE-ProRule" id="PRU00042"/>
    </source>
</evidence>
<organism evidence="7 8">
    <name type="scientific">Rhizoclosmatium globosum</name>
    <dbReference type="NCBI Taxonomy" id="329046"/>
    <lineage>
        <taxon>Eukaryota</taxon>
        <taxon>Fungi</taxon>
        <taxon>Fungi incertae sedis</taxon>
        <taxon>Chytridiomycota</taxon>
        <taxon>Chytridiomycota incertae sedis</taxon>
        <taxon>Chytridiomycetes</taxon>
        <taxon>Chytridiales</taxon>
        <taxon>Chytriomycetaceae</taxon>
        <taxon>Rhizoclosmatium</taxon>
    </lineage>
</organism>
<keyword evidence="8" id="KW-1185">Reference proteome</keyword>
<dbReference type="Proteomes" id="UP000193642">
    <property type="component" value="Unassembled WGS sequence"/>
</dbReference>
<proteinExistence type="predicted"/>
<dbReference type="PROSITE" id="PS50157">
    <property type="entry name" value="ZINC_FINGER_C2H2_2"/>
    <property type="match status" value="2"/>
</dbReference>
<keyword evidence="3 5" id="KW-0863">Zinc-finger</keyword>
<dbReference type="GO" id="GO:0008270">
    <property type="term" value="F:zinc ion binding"/>
    <property type="evidence" value="ECO:0007669"/>
    <property type="project" value="UniProtKB-KW"/>
</dbReference>
<dbReference type="PROSITE" id="PS00028">
    <property type="entry name" value="ZINC_FINGER_C2H2_1"/>
    <property type="match status" value="1"/>
</dbReference>
<evidence type="ECO:0000256" key="2">
    <source>
        <dbReference type="ARBA" id="ARBA00022737"/>
    </source>
</evidence>
<feature type="domain" description="C2H2-type" evidence="6">
    <location>
        <begin position="2"/>
        <end position="29"/>
    </location>
</feature>
<dbReference type="InterPro" id="IPR036236">
    <property type="entry name" value="Znf_C2H2_sf"/>
</dbReference>
<dbReference type="STRING" id="329046.A0A1Y2BS81"/>
<feature type="domain" description="C2H2-type" evidence="6">
    <location>
        <begin position="30"/>
        <end position="52"/>
    </location>
</feature>
<evidence type="ECO:0000256" key="1">
    <source>
        <dbReference type="ARBA" id="ARBA00022723"/>
    </source>
</evidence>
<evidence type="ECO:0000259" key="6">
    <source>
        <dbReference type="PROSITE" id="PS50157"/>
    </source>
</evidence>
<reference evidence="7 8" key="1">
    <citation type="submission" date="2016-07" db="EMBL/GenBank/DDBJ databases">
        <title>Pervasive Adenine N6-methylation of Active Genes in Fungi.</title>
        <authorList>
            <consortium name="DOE Joint Genome Institute"/>
            <person name="Mondo S.J."/>
            <person name="Dannebaum R.O."/>
            <person name="Kuo R.C."/>
            <person name="Labutti K."/>
            <person name="Haridas S."/>
            <person name="Kuo A."/>
            <person name="Salamov A."/>
            <person name="Ahrendt S.R."/>
            <person name="Lipzen A."/>
            <person name="Sullivan W."/>
            <person name="Andreopoulos W.B."/>
            <person name="Clum A."/>
            <person name="Lindquist E."/>
            <person name="Daum C."/>
            <person name="Ramamoorthy G.K."/>
            <person name="Gryganskyi A."/>
            <person name="Culley D."/>
            <person name="Magnuson J.K."/>
            <person name="James T.Y."/>
            <person name="O'Malley M.A."/>
            <person name="Stajich J.E."/>
            <person name="Spatafora J.W."/>
            <person name="Visel A."/>
            <person name="Grigoriev I.V."/>
        </authorList>
    </citation>
    <scope>NUCLEOTIDE SEQUENCE [LARGE SCALE GENOMIC DNA]</scope>
    <source>
        <strain evidence="7 8">JEL800</strain>
    </source>
</reference>
<feature type="non-terminal residue" evidence="7">
    <location>
        <position position="1"/>
    </location>
</feature>
<evidence type="ECO:0000313" key="8">
    <source>
        <dbReference type="Proteomes" id="UP000193642"/>
    </source>
</evidence>
<dbReference type="SMART" id="SM00355">
    <property type="entry name" value="ZnF_C2H2"/>
    <property type="match status" value="2"/>
</dbReference>
<feature type="non-terminal residue" evidence="7">
    <location>
        <position position="52"/>
    </location>
</feature>
<dbReference type="SUPFAM" id="SSF57667">
    <property type="entry name" value="beta-beta-alpha zinc fingers"/>
    <property type="match status" value="1"/>
</dbReference>
<sequence>RYECIECGKTFRRKHHIESHLVTHSTEYKFVCTLPGCKSKFRRNQDLLRHLR</sequence>
<gene>
    <name evidence="7" type="ORF">BCR33DRAFT_651817</name>
</gene>
<dbReference type="FunFam" id="3.30.160.60:FF:000100">
    <property type="entry name" value="Zinc finger 45-like"/>
    <property type="match status" value="1"/>
</dbReference>
<keyword evidence="1" id="KW-0479">Metal-binding</keyword>
<evidence type="ECO:0000256" key="3">
    <source>
        <dbReference type="ARBA" id="ARBA00022771"/>
    </source>
</evidence>
<comment type="caution">
    <text evidence="7">The sequence shown here is derived from an EMBL/GenBank/DDBJ whole genome shotgun (WGS) entry which is preliminary data.</text>
</comment>
<dbReference type="Gene3D" id="3.30.160.60">
    <property type="entry name" value="Classic Zinc Finger"/>
    <property type="match status" value="2"/>
</dbReference>
<dbReference type="AlphaFoldDB" id="A0A1Y2BS81"/>